<dbReference type="GO" id="GO:0005737">
    <property type="term" value="C:cytoplasm"/>
    <property type="evidence" value="ECO:0007669"/>
    <property type="project" value="TreeGrafter"/>
</dbReference>
<dbReference type="Gene3D" id="3.40.532.10">
    <property type="entry name" value="Peptidase C12, ubiquitin carboxyl-terminal hydrolase"/>
    <property type="match status" value="1"/>
</dbReference>
<dbReference type="EC" id="3.4.19.12" evidence="8"/>
<evidence type="ECO:0000313" key="10">
    <source>
        <dbReference type="EMBL" id="KRX10270.1"/>
    </source>
</evidence>
<dbReference type="InterPro" id="IPR038765">
    <property type="entry name" value="Papain-like_cys_pep_sf"/>
</dbReference>
<keyword evidence="3 7" id="KW-0645">Protease</keyword>
<dbReference type="CDD" id="cd09616">
    <property type="entry name" value="Peptidase_C12_UCH_L1_L3"/>
    <property type="match status" value="1"/>
</dbReference>
<evidence type="ECO:0000256" key="2">
    <source>
        <dbReference type="ARBA" id="ARBA00009326"/>
    </source>
</evidence>
<dbReference type="InterPro" id="IPR001578">
    <property type="entry name" value="Peptidase_C12_UCH"/>
</dbReference>
<evidence type="ECO:0000256" key="4">
    <source>
        <dbReference type="ARBA" id="ARBA00022786"/>
    </source>
</evidence>
<reference evidence="10 11" key="1">
    <citation type="journal article" date="2015" name="Sci. Rep.">
        <title>Genome of the facultative scuticociliatosis pathogen Pseudocohnilembus persalinus provides insight into its virulence through horizontal gene transfer.</title>
        <authorList>
            <person name="Xiong J."/>
            <person name="Wang G."/>
            <person name="Cheng J."/>
            <person name="Tian M."/>
            <person name="Pan X."/>
            <person name="Warren A."/>
            <person name="Jiang C."/>
            <person name="Yuan D."/>
            <person name="Miao W."/>
        </authorList>
    </citation>
    <scope>NUCLEOTIDE SEQUENCE [LARGE SCALE GENOMIC DNA]</scope>
    <source>
        <strain evidence="10">36N120E</strain>
    </source>
</reference>
<dbReference type="PROSITE" id="PS52048">
    <property type="entry name" value="UCH_DOMAIN"/>
    <property type="match status" value="1"/>
</dbReference>
<dbReference type="SUPFAM" id="SSF54001">
    <property type="entry name" value="Cysteine proteinases"/>
    <property type="match status" value="1"/>
</dbReference>
<evidence type="ECO:0000256" key="1">
    <source>
        <dbReference type="ARBA" id="ARBA00000707"/>
    </source>
</evidence>
<comment type="similarity">
    <text evidence="2 7 8">Belongs to the peptidase C12 family.</text>
</comment>
<protein>
    <recommendedName>
        <fullName evidence="8">Ubiquitin carboxyl-terminal hydrolase</fullName>
        <ecNumber evidence="8">3.4.19.12</ecNumber>
    </recommendedName>
</protein>
<keyword evidence="5 7" id="KW-0378">Hydrolase</keyword>
<evidence type="ECO:0000256" key="3">
    <source>
        <dbReference type="ARBA" id="ARBA00022670"/>
    </source>
</evidence>
<feature type="site" description="Important for enzyme activity" evidence="7">
    <location>
        <position position="185"/>
    </location>
</feature>
<dbReference type="GO" id="GO:0016579">
    <property type="term" value="P:protein deubiquitination"/>
    <property type="evidence" value="ECO:0007669"/>
    <property type="project" value="TreeGrafter"/>
</dbReference>
<evidence type="ECO:0000259" key="9">
    <source>
        <dbReference type="PROSITE" id="PS52048"/>
    </source>
</evidence>
<dbReference type="InParanoid" id="A0A0V0R713"/>
<feature type="domain" description="UCH catalytic" evidence="9">
    <location>
        <begin position="7"/>
        <end position="231"/>
    </location>
</feature>
<evidence type="ECO:0000256" key="7">
    <source>
        <dbReference type="PROSITE-ProRule" id="PRU01393"/>
    </source>
</evidence>
<feature type="active site" description="Nucleophile" evidence="7">
    <location>
        <position position="98"/>
    </location>
</feature>
<dbReference type="FunCoup" id="A0A0V0R713">
    <property type="interactions" value="59"/>
</dbReference>
<dbReference type="AlphaFoldDB" id="A0A0V0R713"/>
<dbReference type="PRINTS" id="PR00707">
    <property type="entry name" value="UBCTHYDRLASE"/>
</dbReference>
<dbReference type="GO" id="GO:0006511">
    <property type="term" value="P:ubiquitin-dependent protein catabolic process"/>
    <property type="evidence" value="ECO:0007669"/>
    <property type="project" value="UniProtKB-UniRule"/>
</dbReference>
<evidence type="ECO:0000256" key="6">
    <source>
        <dbReference type="ARBA" id="ARBA00022807"/>
    </source>
</evidence>
<comment type="catalytic activity">
    <reaction evidence="1 7 8">
        <text>Thiol-dependent hydrolysis of ester, thioester, amide, peptide and isopeptide bonds formed by the C-terminal Gly of ubiquitin (a 76-residue protein attached to proteins as an intracellular targeting signal).</text>
        <dbReference type="EC" id="3.4.19.12"/>
    </reaction>
</comment>
<gene>
    <name evidence="10" type="ORF">PPERSA_09654</name>
</gene>
<dbReference type="InterPro" id="IPR036959">
    <property type="entry name" value="Peptidase_C12_UCH_sf"/>
</dbReference>
<dbReference type="OrthoDB" id="427186at2759"/>
<dbReference type="PANTHER" id="PTHR10589:SF17">
    <property type="entry name" value="UBIQUITIN CARBOXYL-TERMINAL HYDROLASE"/>
    <property type="match status" value="1"/>
</dbReference>
<accession>A0A0V0R713</accession>
<evidence type="ECO:0000256" key="5">
    <source>
        <dbReference type="ARBA" id="ARBA00022801"/>
    </source>
</evidence>
<feature type="active site" description="Proton donor" evidence="7">
    <location>
        <position position="170"/>
    </location>
</feature>
<dbReference type="OMA" id="IDLHYVC"/>
<dbReference type="FunFam" id="3.40.532.10:FF:000006">
    <property type="entry name" value="Ubiquitin carboxyl-terminal hydrolase"/>
    <property type="match status" value="1"/>
</dbReference>
<dbReference type="Pfam" id="PF01088">
    <property type="entry name" value="Peptidase_C12"/>
    <property type="match status" value="1"/>
</dbReference>
<keyword evidence="4 7" id="KW-0833">Ubl conjugation pathway</keyword>
<proteinExistence type="inferred from homology"/>
<keyword evidence="11" id="KW-1185">Reference proteome</keyword>
<evidence type="ECO:0000313" key="11">
    <source>
        <dbReference type="Proteomes" id="UP000054937"/>
    </source>
</evidence>
<dbReference type="GO" id="GO:0004843">
    <property type="term" value="F:cysteine-type deubiquitinase activity"/>
    <property type="evidence" value="ECO:0007669"/>
    <property type="project" value="UniProtKB-UniRule"/>
</dbReference>
<keyword evidence="6 7" id="KW-0788">Thiol protease</keyword>
<evidence type="ECO:0000256" key="8">
    <source>
        <dbReference type="RuleBase" id="RU361215"/>
    </source>
</evidence>
<comment type="caution">
    <text evidence="10">The sequence shown here is derived from an EMBL/GenBank/DDBJ whole genome shotgun (WGS) entry which is preliminary data.</text>
</comment>
<dbReference type="PANTHER" id="PTHR10589">
    <property type="entry name" value="UBIQUITIN CARBOXYL-TERMINAL HYDROLASE"/>
    <property type="match status" value="1"/>
</dbReference>
<feature type="site" description="Transition state stabilizer" evidence="7">
    <location>
        <position position="92"/>
    </location>
</feature>
<dbReference type="EMBL" id="LDAU01000032">
    <property type="protein sequence ID" value="KRX10270.1"/>
    <property type="molecule type" value="Genomic_DNA"/>
</dbReference>
<dbReference type="Proteomes" id="UP000054937">
    <property type="component" value="Unassembled WGS sequence"/>
</dbReference>
<sequence>MDSGDQNWLPLESNPEVINPYFKKMGFDTEKFQFQDLLSTDEWAQEMIKQPCLAVILLFPIKESTEKYDEAQQEKIDKEGQKVSENLFYMYQYAQNACGTIAAIHSILNGDTSLIKEGSILHKFYQDTKNLSPEERGKYFNKSESIKESHVEAVNNESNQTQAQDEVNTHFIAFIHKDGYLYEMDGRKKSPINHGETNEQKLLSDSCKVIKDVFMKRDPEELNFATMVLASPQEQ</sequence>
<name>A0A0V0R713_PSEPJ</name>
<organism evidence="10 11">
    <name type="scientific">Pseudocohnilembus persalinus</name>
    <name type="common">Ciliate</name>
    <dbReference type="NCBI Taxonomy" id="266149"/>
    <lineage>
        <taxon>Eukaryota</taxon>
        <taxon>Sar</taxon>
        <taxon>Alveolata</taxon>
        <taxon>Ciliophora</taxon>
        <taxon>Intramacronucleata</taxon>
        <taxon>Oligohymenophorea</taxon>
        <taxon>Scuticociliatia</taxon>
        <taxon>Philasterida</taxon>
        <taxon>Pseudocohnilembidae</taxon>
        <taxon>Pseudocohnilembus</taxon>
    </lineage>
</organism>